<evidence type="ECO:0008006" key="6">
    <source>
        <dbReference type="Google" id="ProtNLM"/>
    </source>
</evidence>
<dbReference type="AlphaFoldDB" id="A0A9R1UDR9"/>
<dbReference type="InterPro" id="IPR025525">
    <property type="entry name" value="hAT-like_transposase_RNase-H"/>
</dbReference>
<dbReference type="InterPro" id="IPR008906">
    <property type="entry name" value="HATC_C_dom"/>
</dbReference>
<dbReference type="EMBL" id="NBSK02000009">
    <property type="protein sequence ID" value="KAJ0185228.1"/>
    <property type="molecule type" value="Genomic_DNA"/>
</dbReference>
<dbReference type="Pfam" id="PF05699">
    <property type="entry name" value="Dimer_Tnp_hAT"/>
    <property type="match status" value="1"/>
</dbReference>
<feature type="domain" description="HAT C-terminal dimerisation" evidence="2">
    <location>
        <begin position="390"/>
        <end position="471"/>
    </location>
</feature>
<dbReference type="SUPFAM" id="SSF53098">
    <property type="entry name" value="Ribonuclease H-like"/>
    <property type="match status" value="1"/>
</dbReference>
<evidence type="ECO:0000256" key="1">
    <source>
        <dbReference type="ARBA" id="ARBA00023125"/>
    </source>
</evidence>
<dbReference type="Pfam" id="PF14372">
    <property type="entry name" value="hAT-like_RNase-H"/>
    <property type="match status" value="1"/>
</dbReference>
<proteinExistence type="predicted"/>
<dbReference type="GO" id="GO:0046983">
    <property type="term" value="F:protein dimerization activity"/>
    <property type="evidence" value="ECO:0007669"/>
    <property type="project" value="InterPro"/>
</dbReference>
<organism evidence="4 5">
    <name type="scientific">Lactuca sativa</name>
    <name type="common">Garden lettuce</name>
    <dbReference type="NCBI Taxonomy" id="4236"/>
    <lineage>
        <taxon>Eukaryota</taxon>
        <taxon>Viridiplantae</taxon>
        <taxon>Streptophyta</taxon>
        <taxon>Embryophyta</taxon>
        <taxon>Tracheophyta</taxon>
        <taxon>Spermatophyta</taxon>
        <taxon>Magnoliopsida</taxon>
        <taxon>eudicotyledons</taxon>
        <taxon>Gunneridae</taxon>
        <taxon>Pentapetalae</taxon>
        <taxon>asterids</taxon>
        <taxon>campanulids</taxon>
        <taxon>Asterales</taxon>
        <taxon>Asteraceae</taxon>
        <taxon>Cichorioideae</taxon>
        <taxon>Cichorieae</taxon>
        <taxon>Lactucinae</taxon>
        <taxon>Lactuca</taxon>
    </lineage>
</organism>
<comment type="caution">
    <text evidence="4">The sequence shown here is derived from an EMBL/GenBank/DDBJ whole genome shotgun (WGS) entry which is preliminary data.</text>
</comment>
<dbReference type="PANTHER" id="PTHR46481">
    <property type="entry name" value="ZINC FINGER BED DOMAIN-CONTAINING PROTEIN 4"/>
    <property type="match status" value="1"/>
</dbReference>
<feature type="domain" description="hAT-like transposase RNase-H fold" evidence="3">
    <location>
        <begin position="237"/>
        <end position="342"/>
    </location>
</feature>
<name>A0A9R1UDR9_LACSA</name>
<dbReference type="InterPro" id="IPR012337">
    <property type="entry name" value="RNaseH-like_sf"/>
</dbReference>
<keyword evidence="1" id="KW-0238">DNA-binding</keyword>
<dbReference type="PANTHER" id="PTHR46481:SF8">
    <property type="entry name" value="ZINC FINGER BED DOMAIN-CONTAINING PROTEIN RICESLEEPER 1-LIKE"/>
    <property type="match status" value="1"/>
</dbReference>
<dbReference type="GO" id="GO:0003677">
    <property type="term" value="F:DNA binding"/>
    <property type="evidence" value="ECO:0007669"/>
    <property type="project" value="UniProtKB-KW"/>
</dbReference>
<gene>
    <name evidence="4" type="ORF">LSAT_V11C900470240</name>
</gene>
<reference evidence="4 5" key="1">
    <citation type="journal article" date="2017" name="Nat. Commun.">
        <title>Genome assembly with in vitro proximity ligation data and whole-genome triplication in lettuce.</title>
        <authorList>
            <person name="Reyes-Chin-Wo S."/>
            <person name="Wang Z."/>
            <person name="Yang X."/>
            <person name="Kozik A."/>
            <person name="Arikit S."/>
            <person name="Song C."/>
            <person name="Xia L."/>
            <person name="Froenicke L."/>
            <person name="Lavelle D.O."/>
            <person name="Truco M.J."/>
            <person name="Xia R."/>
            <person name="Zhu S."/>
            <person name="Xu C."/>
            <person name="Xu H."/>
            <person name="Xu X."/>
            <person name="Cox K."/>
            <person name="Korf I."/>
            <person name="Meyers B.C."/>
            <person name="Michelmore R.W."/>
        </authorList>
    </citation>
    <scope>NUCLEOTIDE SEQUENCE [LARGE SCALE GENOMIC DNA]</scope>
    <source>
        <strain evidence="5">cv. Salinas</strain>
        <tissue evidence="4">Seedlings</tissue>
    </source>
</reference>
<sequence length="506" mass="57580">MLRMATKEGVIDVNDQQDNGVEVPGEGGAKKSKCKYCKKVLACGARENGTSSLLSHLVNSCRLSPLYESKKEDLKKQTKLSFKPKGTDAGGSLAKHSFSQEKCRLALVKMCIKDNRPFSIVDDEGFKEFVWELNPEFKMTSRWTVARDCVEIYEQEAKKVKEMLKAVLYENAFERLYTIDPSYGAYFRTEADEVNGSTRKQKRKTKVVGAPSDVDWETARNLIEYLKIFFDVTTKISGSKYVTANIFFSELVKMQATITKMTLSQVEQKKKMAISMKKKYDKYWDKVNNMNYLLYVAVVLDPHNKLAYVTYCIELIYGKGSQKSKDIVGLVTKTLEDLFNHYKSKSEKMNVQNINDNIFGESSSSFGEMDIDLELEFDKFDHGGQDIKSEVEIYLADGREKRDKFDLLGWWKVNSIKFPILSTVARHVLATPISTVASESAFSTGGRVIDKYRSSLNLDTAETLICAQDWIRCSLVDLELGCSMKSKDIDEFNEKMADLKLLVEKN</sequence>
<dbReference type="InterPro" id="IPR052035">
    <property type="entry name" value="ZnF_BED_domain_contain"/>
</dbReference>
<keyword evidence="5" id="KW-1185">Reference proteome</keyword>
<protein>
    <recommendedName>
        <fullName evidence="6">BED-type domain-containing protein</fullName>
    </recommendedName>
</protein>
<evidence type="ECO:0000313" key="4">
    <source>
        <dbReference type="EMBL" id="KAJ0185228.1"/>
    </source>
</evidence>
<dbReference type="Gene3D" id="1.10.10.1070">
    <property type="entry name" value="Zinc finger, BED domain-containing"/>
    <property type="match status" value="1"/>
</dbReference>
<evidence type="ECO:0000259" key="3">
    <source>
        <dbReference type="Pfam" id="PF14372"/>
    </source>
</evidence>
<accession>A0A9R1UDR9</accession>
<evidence type="ECO:0000259" key="2">
    <source>
        <dbReference type="Pfam" id="PF05699"/>
    </source>
</evidence>
<evidence type="ECO:0000313" key="5">
    <source>
        <dbReference type="Proteomes" id="UP000235145"/>
    </source>
</evidence>
<dbReference type="Proteomes" id="UP000235145">
    <property type="component" value="Unassembled WGS sequence"/>
</dbReference>